<dbReference type="EMBL" id="JASCZI010213943">
    <property type="protein sequence ID" value="MED6201758.1"/>
    <property type="molecule type" value="Genomic_DNA"/>
</dbReference>
<dbReference type="Proteomes" id="UP001341840">
    <property type="component" value="Unassembled WGS sequence"/>
</dbReference>
<name>A0ABU6XYX2_9FABA</name>
<protein>
    <submittedName>
        <fullName evidence="2">Uncharacterized protein</fullName>
    </submittedName>
</protein>
<evidence type="ECO:0000256" key="1">
    <source>
        <dbReference type="SAM" id="MobiDB-lite"/>
    </source>
</evidence>
<evidence type="ECO:0000313" key="2">
    <source>
        <dbReference type="EMBL" id="MED6201758.1"/>
    </source>
</evidence>
<feature type="region of interest" description="Disordered" evidence="1">
    <location>
        <begin position="64"/>
        <end position="84"/>
    </location>
</feature>
<comment type="caution">
    <text evidence="2">The sequence shown here is derived from an EMBL/GenBank/DDBJ whole genome shotgun (WGS) entry which is preliminary data.</text>
</comment>
<reference evidence="2 3" key="1">
    <citation type="journal article" date="2023" name="Plants (Basel)">
        <title>Bridging the Gap: Combining Genomics and Transcriptomics Approaches to Understand Stylosanthes scabra, an Orphan Legume from the Brazilian Caatinga.</title>
        <authorList>
            <person name="Ferreira-Neto J.R.C."/>
            <person name="da Silva M.D."/>
            <person name="Binneck E."/>
            <person name="de Melo N.F."/>
            <person name="da Silva R.H."/>
            <person name="de Melo A.L.T.M."/>
            <person name="Pandolfi V."/>
            <person name="Bustamante F.O."/>
            <person name="Brasileiro-Vidal A.C."/>
            <person name="Benko-Iseppon A.M."/>
        </authorList>
    </citation>
    <scope>NUCLEOTIDE SEQUENCE [LARGE SCALE GENOMIC DNA]</scope>
    <source>
        <tissue evidence="2">Leaves</tissue>
    </source>
</reference>
<accession>A0ABU6XYX2</accession>
<proteinExistence type="predicted"/>
<keyword evidence="3" id="KW-1185">Reference proteome</keyword>
<evidence type="ECO:0000313" key="3">
    <source>
        <dbReference type="Proteomes" id="UP001341840"/>
    </source>
</evidence>
<gene>
    <name evidence="2" type="ORF">PIB30_098273</name>
</gene>
<sequence>MMKKFDGGRGLGGDGGSSDENGASDSTHGGAVTRRRQSSTTAAPPLLFVLIVLPLSPSLGPRLFSVNQGQRRDGDGGEARSGGNKGVSTGAVILSFKPSLSLFDLSLLQLPKSTAAARRLSLAGDVTSLPSPSIFRAPSLPLLRVCVWVSF</sequence>
<organism evidence="2 3">
    <name type="scientific">Stylosanthes scabra</name>
    <dbReference type="NCBI Taxonomy" id="79078"/>
    <lineage>
        <taxon>Eukaryota</taxon>
        <taxon>Viridiplantae</taxon>
        <taxon>Streptophyta</taxon>
        <taxon>Embryophyta</taxon>
        <taxon>Tracheophyta</taxon>
        <taxon>Spermatophyta</taxon>
        <taxon>Magnoliopsida</taxon>
        <taxon>eudicotyledons</taxon>
        <taxon>Gunneridae</taxon>
        <taxon>Pentapetalae</taxon>
        <taxon>rosids</taxon>
        <taxon>fabids</taxon>
        <taxon>Fabales</taxon>
        <taxon>Fabaceae</taxon>
        <taxon>Papilionoideae</taxon>
        <taxon>50 kb inversion clade</taxon>
        <taxon>dalbergioids sensu lato</taxon>
        <taxon>Dalbergieae</taxon>
        <taxon>Pterocarpus clade</taxon>
        <taxon>Stylosanthes</taxon>
    </lineage>
</organism>
<feature type="region of interest" description="Disordered" evidence="1">
    <location>
        <begin position="1"/>
        <end position="38"/>
    </location>
</feature>